<gene>
    <name evidence="1" type="ORF">C0039_13210</name>
</gene>
<evidence type="ECO:0000313" key="1">
    <source>
        <dbReference type="EMBL" id="PLW68148.1"/>
    </source>
</evidence>
<dbReference type="EMBL" id="PKUS01000018">
    <property type="protein sequence ID" value="PLW68148.1"/>
    <property type="molecule type" value="Genomic_DNA"/>
</dbReference>
<evidence type="ECO:0000313" key="2">
    <source>
        <dbReference type="Proteomes" id="UP000235005"/>
    </source>
</evidence>
<accession>A0A2N5X0Z9</accession>
<comment type="caution">
    <text evidence="1">The sequence shown here is derived from an EMBL/GenBank/DDBJ whole genome shotgun (WGS) entry which is preliminary data.</text>
</comment>
<name>A0A2N5X0Z9_9GAMM</name>
<dbReference type="RefSeq" id="WP_101518316.1">
    <property type="nucleotide sequence ID" value="NZ_PKUS01000018.1"/>
</dbReference>
<keyword evidence="2" id="KW-1185">Reference proteome</keyword>
<dbReference type="OrthoDB" id="9777694at2"/>
<protein>
    <submittedName>
        <fullName evidence="1">Uncharacterized protein</fullName>
    </submittedName>
</protein>
<reference evidence="1 2" key="1">
    <citation type="submission" date="2018-01" db="EMBL/GenBank/DDBJ databases">
        <title>The draft genome sequence of Halioglobus lutimaris HF004.</title>
        <authorList>
            <person name="Du Z.-J."/>
            <person name="Shi M.-J."/>
        </authorList>
    </citation>
    <scope>NUCLEOTIDE SEQUENCE [LARGE SCALE GENOMIC DNA]</scope>
    <source>
        <strain evidence="1 2">HF004</strain>
    </source>
</reference>
<organism evidence="1 2">
    <name type="scientific">Pseudohalioglobus lutimaris</name>
    <dbReference type="NCBI Taxonomy" id="1737061"/>
    <lineage>
        <taxon>Bacteria</taxon>
        <taxon>Pseudomonadati</taxon>
        <taxon>Pseudomonadota</taxon>
        <taxon>Gammaproteobacteria</taxon>
        <taxon>Cellvibrionales</taxon>
        <taxon>Halieaceae</taxon>
        <taxon>Pseudohalioglobus</taxon>
    </lineage>
</organism>
<dbReference type="Proteomes" id="UP000235005">
    <property type="component" value="Unassembled WGS sequence"/>
</dbReference>
<sequence>MDKLIKRKELYDLVWSKPITKIAKDYKVSDSAIIKICKKMEIPRPGKGHWTRVECGKNVKKTPLPKLRKKGVEHHYLWRQGYSEGRTDDEGILHPQIAREAKVEHQILVDDKLDDPHALVATNIKRFRNAKVDDRGVVQPRAAQHFDLAITEGAVDRTLRIMDALLKGFDKRGWVFRIHKGPKPGMGVEVLGEEIGFSIEETVKAVEHVLTEKEIKARNRGNWVWPPRYDYSPTGQLKLKIHANYSYSGRCSWGDAKIQRVDQCLNRFCSGSVQYAQASKQNDTMTKWTAESGAERL</sequence>
<proteinExistence type="predicted"/>
<dbReference type="AlphaFoldDB" id="A0A2N5X0Z9"/>